<comment type="caution">
    <text evidence="4">The sequence shown here is derived from an EMBL/GenBank/DDBJ whole genome shotgun (WGS) entry which is preliminary data.</text>
</comment>
<gene>
    <name evidence="4" type="ORF">BLA29_002144</name>
</gene>
<evidence type="ECO:0000259" key="3">
    <source>
        <dbReference type="PROSITE" id="PS50240"/>
    </source>
</evidence>
<protein>
    <recommendedName>
        <fullName evidence="3">Peptidase S1 domain-containing protein</fullName>
    </recommendedName>
</protein>
<dbReference type="PROSITE" id="PS50240">
    <property type="entry name" value="TRYPSIN_DOM"/>
    <property type="match status" value="1"/>
</dbReference>
<name>A0A1Y3B3K6_EURMA</name>
<dbReference type="SMART" id="SM00020">
    <property type="entry name" value="Tryp_SPc"/>
    <property type="match status" value="1"/>
</dbReference>
<reference evidence="4 5" key="1">
    <citation type="submission" date="2017-03" db="EMBL/GenBank/DDBJ databases">
        <title>Genome Survey of Euroglyphus maynei.</title>
        <authorList>
            <person name="Arlian L.G."/>
            <person name="Morgan M.S."/>
            <person name="Rider S.D."/>
        </authorList>
    </citation>
    <scope>NUCLEOTIDE SEQUENCE [LARGE SCALE GENOMIC DNA]</scope>
    <source>
        <strain evidence="4">Arlian Lab</strain>
        <tissue evidence="4">Whole body</tissue>
    </source>
</reference>
<evidence type="ECO:0000313" key="4">
    <source>
        <dbReference type="EMBL" id="OTF75379.1"/>
    </source>
</evidence>
<accession>A0A1Y3B3K6</accession>
<dbReference type="Pfam" id="PF00089">
    <property type="entry name" value="Trypsin"/>
    <property type="match status" value="1"/>
</dbReference>
<keyword evidence="1" id="KW-1015">Disulfide bond</keyword>
<dbReference type="Proteomes" id="UP000194236">
    <property type="component" value="Unassembled WGS sequence"/>
</dbReference>
<organism evidence="4 5">
    <name type="scientific">Euroglyphus maynei</name>
    <name type="common">Mayne's house dust mite</name>
    <dbReference type="NCBI Taxonomy" id="6958"/>
    <lineage>
        <taxon>Eukaryota</taxon>
        <taxon>Metazoa</taxon>
        <taxon>Ecdysozoa</taxon>
        <taxon>Arthropoda</taxon>
        <taxon>Chelicerata</taxon>
        <taxon>Arachnida</taxon>
        <taxon>Acari</taxon>
        <taxon>Acariformes</taxon>
        <taxon>Sarcoptiformes</taxon>
        <taxon>Astigmata</taxon>
        <taxon>Psoroptidia</taxon>
        <taxon>Analgoidea</taxon>
        <taxon>Pyroglyphidae</taxon>
        <taxon>Pyroglyphinae</taxon>
        <taxon>Euroglyphus</taxon>
    </lineage>
</organism>
<keyword evidence="5" id="KW-1185">Reference proteome</keyword>
<dbReference type="PANTHER" id="PTHR24256">
    <property type="entry name" value="TRYPTASE-RELATED"/>
    <property type="match status" value="1"/>
</dbReference>
<dbReference type="Gene3D" id="2.40.10.10">
    <property type="entry name" value="Trypsin-like serine proteases"/>
    <property type="match status" value="1"/>
</dbReference>
<evidence type="ECO:0000313" key="5">
    <source>
        <dbReference type="Proteomes" id="UP000194236"/>
    </source>
</evidence>
<dbReference type="SUPFAM" id="SSF50494">
    <property type="entry name" value="Trypsin-like serine proteases"/>
    <property type="match status" value="1"/>
</dbReference>
<proteinExistence type="inferred from homology"/>
<feature type="non-terminal residue" evidence="4">
    <location>
        <position position="1"/>
    </location>
</feature>
<evidence type="ECO:0000256" key="2">
    <source>
        <dbReference type="ARBA" id="ARBA00024195"/>
    </source>
</evidence>
<dbReference type="EMBL" id="MUJZ01042276">
    <property type="protein sequence ID" value="OTF75379.1"/>
    <property type="molecule type" value="Genomic_DNA"/>
</dbReference>
<dbReference type="InterPro" id="IPR001254">
    <property type="entry name" value="Trypsin_dom"/>
</dbReference>
<dbReference type="InterPro" id="IPR051487">
    <property type="entry name" value="Ser/Thr_Proteases_Immune/Dev"/>
</dbReference>
<dbReference type="InterPro" id="IPR043504">
    <property type="entry name" value="Peptidase_S1_PA_chymotrypsin"/>
</dbReference>
<dbReference type="GO" id="GO:0006508">
    <property type="term" value="P:proteolysis"/>
    <property type="evidence" value="ECO:0007669"/>
    <property type="project" value="InterPro"/>
</dbReference>
<feature type="domain" description="Peptidase S1" evidence="3">
    <location>
        <begin position="33"/>
        <end position="334"/>
    </location>
</feature>
<dbReference type="AlphaFoldDB" id="A0A1Y3B3K6"/>
<dbReference type="GO" id="GO:0004252">
    <property type="term" value="F:serine-type endopeptidase activity"/>
    <property type="evidence" value="ECO:0007669"/>
    <property type="project" value="InterPro"/>
</dbReference>
<dbReference type="InterPro" id="IPR009003">
    <property type="entry name" value="Peptidase_S1_PA"/>
</dbReference>
<comment type="similarity">
    <text evidence="2">Belongs to the peptidase S1 family. CLIP subfamily.</text>
</comment>
<dbReference type="OrthoDB" id="5565075at2759"/>
<evidence type="ECO:0000256" key="1">
    <source>
        <dbReference type="ARBA" id="ARBA00023157"/>
    </source>
</evidence>
<sequence>FALNFLIVIDSIHTHINDKRSSSAEKRDDFVKIDDGRQKNMFKANIFTVPEEAKFIGAIVYVGPCCDYKDVANSNKLKIYCTATIVSSNFILTEANCLLNHVIKQLNHFVVIFDLDPLTKWREYIKNREYPLMWRNFTSYKIHEKHNLENPYRYNLGLLQLDSSLDLNGPTVELTPLPYISHFRPYCKEYSEVDVTDTYDTKCLFYGYGDNRFDNETNRSGRLKRTFLPIYHSYRCKGYDMEYDAKSLVCSSLERSVPKAEKNYQGFVEGDFGGPILCARINVRDFNDFSNRVLVGIASKSTMFQHPTKEDLFVMLNYFSSAKFFRDWIEDNSHPI</sequence>